<sequence>MLSHICCHAYPFDGVFPGHTFGGWPISFTHTLSSTILVPYCQGLILLVLPVCSLGPVAMRITSLCSAVWYYAREDPVLALCCHVRIILAQNQISMRDLPRRTVGYNLVSAVGERFKVSTLKAPRALKRCGIRVPPPSFTTGIVRVYSSCLNSIYLPSFPLLFSLSPLLLLSSSSSTFQTSPPAHYCTLRHSIAFPVLAIVYLALLFPSLR</sequence>
<dbReference type="Proteomes" id="UP000244722">
    <property type="component" value="Unassembled WGS sequence"/>
</dbReference>
<keyword evidence="1" id="KW-0812">Transmembrane</keyword>
<organism evidence="2 3">
    <name type="scientific">Tuber borchii</name>
    <name type="common">White truffle</name>
    <dbReference type="NCBI Taxonomy" id="42251"/>
    <lineage>
        <taxon>Eukaryota</taxon>
        <taxon>Fungi</taxon>
        <taxon>Dikarya</taxon>
        <taxon>Ascomycota</taxon>
        <taxon>Pezizomycotina</taxon>
        <taxon>Pezizomycetes</taxon>
        <taxon>Pezizales</taxon>
        <taxon>Tuberaceae</taxon>
        <taxon>Tuber</taxon>
    </lineage>
</organism>
<keyword evidence="1" id="KW-0472">Membrane</keyword>
<name>A0A2T6ZDK3_TUBBO</name>
<feature type="transmembrane region" description="Helical" evidence="1">
    <location>
        <begin position="153"/>
        <end position="172"/>
    </location>
</feature>
<keyword evidence="3" id="KW-1185">Reference proteome</keyword>
<reference evidence="2 3" key="1">
    <citation type="submission" date="2017-04" db="EMBL/GenBank/DDBJ databases">
        <title>Draft genome sequence of Tuber borchii Vittad., a whitish edible truffle.</title>
        <authorList>
            <consortium name="DOE Joint Genome Institute"/>
            <person name="Murat C."/>
            <person name="Kuo A."/>
            <person name="Barry K.W."/>
            <person name="Clum A."/>
            <person name="Dockter R.B."/>
            <person name="Fauchery L."/>
            <person name="Iotti M."/>
            <person name="Kohler A."/>
            <person name="Labutti K."/>
            <person name="Lindquist E.A."/>
            <person name="Lipzen A."/>
            <person name="Ohm R.A."/>
            <person name="Wang M."/>
            <person name="Grigoriev I.V."/>
            <person name="Zambonelli A."/>
            <person name="Martin F.M."/>
        </authorList>
    </citation>
    <scope>NUCLEOTIDE SEQUENCE [LARGE SCALE GENOMIC DNA]</scope>
    <source>
        <strain evidence="2 3">Tbo3840</strain>
    </source>
</reference>
<keyword evidence="1" id="KW-1133">Transmembrane helix</keyword>
<proteinExistence type="predicted"/>
<feature type="transmembrane region" description="Helical" evidence="1">
    <location>
        <begin position="192"/>
        <end position="209"/>
    </location>
</feature>
<evidence type="ECO:0000313" key="2">
    <source>
        <dbReference type="EMBL" id="PUU73563.1"/>
    </source>
</evidence>
<protein>
    <submittedName>
        <fullName evidence="2">Uncharacterized protein</fullName>
    </submittedName>
</protein>
<evidence type="ECO:0000256" key="1">
    <source>
        <dbReference type="SAM" id="Phobius"/>
    </source>
</evidence>
<comment type="caution">
    <text evidence="2">The sequence shown here is derived from an EMBL/GenBank/DDBJ whole genome shotgun (WGS) entry which is preliminary data.</text>
</comment>
<accession>A0A2T6ZDK3</accession>
<dbReference type="EMBL" id="NESQ01000368">
    <property type="protein sequence ID" value="PUU73563.1"/>
    <property type="molecule type" value="Genomic_DNA"/>
</dbReference>
<feature type="transmembrane region" description="Helical" evidence="1">
    <location>
        <begin position="37"/>
        <end position="59"/>
    </location>
</feature>
<dbReference type="AlphaFoldDB" id="A0A2T6ZDK3"/>
<gene>
    <name evidence="2" type="ORF">B9Z19DRAFT_530306</name>
</gene>
<evidence type="ECO:0000313" key="3">
    <source>
        <dbReference type="Proteomes" id="UP000244722"/>
    </source>
</evidence>